<evidence type="ECO:0000313" key="4">
    <source>
        <dbReference type="EMBL" id="PKU27218.1"/>
    </source>
</evidence>
<keyword evidence="3" id="KW-0456">Lyase</keyword>
<reference evidence="5" key="2">
    <citation type="submission" date="2017-12" db="EMBL/GenBank/DDBJ databases">
        <title>Genome sequence of the Bar-tailed Godwit (Limosa lapponica baueri).</title>
        <authorList>
            <person name="Lima N.C.B."/>
            <person name="Parody-Merino A.M."/>
            <person name="Battley P.F."/>
            <person name="Fidler A.E."/>
            <person name="Prosdocimi F."/>
        </authorList>
    </citation>
    <scope>NUCLEOTIDE SEQUENCE [LARGE SCALE GENOMIC DNA]</scope>
</reference>
<dbReference type="EMBL" id="KZ529787">
    <property type="protein sequence ID" value="PKU27218.1"/>
    <property type="molecule type" value="Genomic_DNA"/>
</dbReference>
<gene>
    <name evidence="4" type="ORF">llap_22478</name>
</gene>
<evidence type="ECO:0000256" key="3">
    <source>
        <dbReference type="ARBA" id="ARBA00023239"/>
    </source>
</evidence>
<sequence length="87" mass="9797">MFSLSLKCALSQAVIGQKVNLAAWMMVHYPGLVSWDAVTYAASRLPPYYFRELPEREMKGISQPGPVCQYVGITKESKHVDDVHRAK</sequence>
<dbReference type="GO" id="GO:0005524">
    <property type="term" value="F:ATP binding"/>
    <property type="evidence" value="ECO:0007669"/>
    <property type="project" value="UniProtKB-KW"/>
</dbReference>
<protein>
    <submittedName>
        <fullName evidence="4">Adenylate cyclase type 10-like</fullName>
    </submittedName>
</protein>
<dbReference type="OrthoDB" id="194468at2759"/>
<dbReference type="GO" id="GO:0005737">
    <property type="term" value="C:cytoplasm"/>
    <property type="evidence" value="ECO:0007669"/>
    <property type="project" value="TreeGrafter"/>
</dbReference>
<dbReference type="PANTHER" id="PTHR16305:SF28">
    <property type="entry name" value="GUANYLATE CYCLASE DOMAIN-CONTAINING PROTEIN"/>
    <property type="match status" value="1"/>
</dbReference>
<organism evidence="4 5">
    <name type="scientific">Limosa lapponica baueri</name>
    <dbReference type="NCBI Taxonomy" id="1758121"/>
    <lineage>
        <taxon>Eukaryota</taxon>
        <taxon>Metazoa</taxon>
        <taxon>Chordata</taxon>
        <taxon>Craniata</taxon>
        <taxon>Vertebrata</taxon>
        <taxon>Euteleostomi</taxon>
        <taxon>Archelosauria</taxon>
        <taxon>Archosauria</taxon>
        <taxon>Dinosauria</taxon>
        <taxon>Saurischia</taxon>
        <taxon>Theropoda</taxon>
        <taxon>Coelurosauria</taxon>
        <taxon>Aves</taxon>
        <taxon>Neognathae</taxon>
        <taxon>Neoaves</taxon>
        <taxon>Charadriiformes</taxon>
        <taxon>Scolopacidae</taxon>
        <taxon>Limosa</taxon>
    </lineage>
</organism>
<dbReference type="InterPro" id="IPR029787">
    <property type="entry name" value="Nucleotide_cyclase"/>
</dbReference>
<keyword evidence="5" id="KW-1185">Reference proteome</keyword>
<evidence type="ECO:0000256" key="1">
    <source>
        <dbReference type="ARBA" id="ARBA00022741"/>
    </source>
</evidence>
<dbReference type="Gene3D" id="3.30.70.1230">
    <property type="entry name" value="Nucleotide cyclase"/>
    <property type="match status" value="1"/>
</dbReference>
<keyword evidence="2" id="KW-0067">ATP-binding</keyword>
<evidence type="ECO:0000256" key="2">
    <source>
        <dbReference type="ARBA" id="ARBA00022840"/>
    </source>
</evidence>
<name>A0A2I0T086_LIMLA</name>
<proteinExistence type="predicted"/>
<dbReference type="Proteomes" id="UP000233556">
    <property type="component" value="Unassembled WGS sequence"/>
</dbReference>
<dbReference type="AlphaFoldDB" id="A0A2I0T086"/>
<keyword evidence="1" id="KW-0547">Nucleotide-binding</keyword>
<evidence type="ECO:0000313" key="5">
    <source>
        <dbReference type="Proteomes" id="UP000233556"/>
    </source>
</evidence>
<dbReference type="GO" id="GO:0004016">
    <property type="term" value="F:adenylate cyclase activity"/>
    <property type="evidence" value="ECO:0007669"/>
    <property type="project" value="TreeGrafter"/>
</dbReference>
<dbReference type="PANTHER" id="PTHR16305">
    <property type="entry name" value="TESTICULAR SOLUBLE ADENYLYL CYCLASE"/>
    <property type="match status" value="1"/>
</dbReference>
<reference evidence="5" key="1">
    <citation type="submission" date="2017-11" db="EMBL/GenBank/DDBJ databases">
        <authorList>
            <person name="Lima N.C."/>
            <person name="Parody-Merino A.M."/>
            <person name="Battley P.F."/>
            <person name="Fidler A.E."/>
            <person name="Prosdocimi F."/>
        </authorList>
    </citation>
    <scope>NUCLEOTIDE SEQUENCE [LARGE SCALE GENOMIC DNA]</scope>
</reference>
<dbReference type="SUPFAM" id="SSF55073">
    <property type="entry name" value="Nucleotide cyclase"/>
    <property type="match status" value="1"/>
</dbReference>
<accession>A0A2I0T086</accession>